<keyword evidence="2" id="KW-0547">Nucleotide-binding</keyword>
<evidence type="ECO:0000259" key="4">
    <source>
        <dbReference type="Pfam" id="PF00005"/>
    </source>
</evidence>
<dbReference type="SUPFAM" id="SSF52540">
    <property type="entry name" value="P-loop containing nucleoside triphosphate hydrolases"/>
    <property type="match status" value="1"/>
</dbReference>
<accession>Q8YI09</accession>
<name>Q8YI09_BRUME</name>
<keyword evidence="1" id="KW-0813">Transport</keyword>
<keyword evidence="6" id="KW-1185">Reference proteome</keyword>
<dbReference type="Pfam" id="PF00005">
    <property type="entry name" value="ABC_tran"/>
    <property type="match status" value="1"/>
</dbReference>
<protein>
    <submittedName>
        <fullName evidence="5">Cobalt transport ATP-binding protein cbio</fullName>
    </submittedName>
</protein>
<dbReference type="AlphaFoldDB" id="Q8YI09"/>
<dbReference type="GO" id="GO:0043190">
    <property type="term" value="C:ATP-binding cassette (ABC) transporter complex"/>
    <property type="evidence" value="ECO:0007669"/>
    <property type="project" value="TreeGrafter"/>
</dbReference>
<dbReference type="EMBL" id="AE008917">
    <property type="protein sequence ID" value="AAL51817.1"/>
    <property type="molecule type" value="Genomic_DNA"/>
</dbReference>
<dbReference type="PANTHER" id="PTHR43553:SF24">
    <property type="entry name" value="ENERGY-COUPLING FACTOR TRANSPORTER ATP-BINDING PROTEIN ECFA1"/>
    <property type="match status" value="1"/>
</dbReference>
<dbReference type="Gene3D" id="3.40.50.300">
    <property type="entry name" value="P-loop containing nucleotide triphosphate hydrolases"/>
    <property type="match status" value="1"/>
</dbReference>
<evidence type="ECO:0000313" key="5">
    <source>
        <dbReference type="EMBL" id="AAL51817.1"/>
    </source>
</evidence>
<evidence type="ECO:0000313" key="6">
    <source>
        <dbReference type="Proteomes" id="UP000000419"/>
    </source>
</evidence>
<evidence type="ECO:0000256" key="1">
    <source>
        <dbReference type="ARBA" id="ARBA00022448"/>
    </source>
</evidence>
<dbReference type="KEGG" id="bme:BMEI0636"/>
<accession>D0B8Q4</accession>
<dbReference type="PIR" id="AF3331">
    <property type="entry name" value="AF3331"/>
</dbReference>
<dbReference type="InterPro" id="IPR027417">
    <property type="entry name" value="P-loop_NTPase"/>
</dbReference>
<dbReference type="InterPro" id="IPR003439">
    <property type="entry name" value="ABC_transporter-like_ATP-bd"/>
</dbReference>
<organism evidence="5 6">
    <name type="scientific">Brucella melitensis biotype 1 (strain ATCC 23456 / CCUG 17765 / NCTC 10094 / 16M)</name>
    <dbReference type="NCBI Taxonomy" id="224914"/>
    <lineage>
        <taxon>Bacteria</taxon>
        <taxon>Pseudomonadati</taxon>
        <taxon>Pseudomonadota</taxon>
        <taxon>Alphaproteobacteria</taxon>
        <taxon>Hyphomicrobiales</taxon>
        <taxon>Brucellaceae</taxon>
        <taxon>Brucella/Ochrobactrum group</taxon>
        <taxon>Brucella</taxon>
    </lineage>
</organism>
<proteinExistence type="predicted"/>
<reference evidence="5 6" key="1">
    <citation type="journal article" date="2002" name="Proc. Natl. Acad. Sci. U.S.A.">
        <title>The genome sequence of the facultative intracellular pathogen Brucella melitensis.</title>
        <authorList>
            <person name="DelVecchio V.G."/>
            <person name="Kapatral V."/>
            <person name="Redkar R.J."/>
            <person name="Patra G."/>
            <person name="Mujer C."/>
            <person name="Los T."/>
            <person name="Ivanova N."/>
            <person name="Anderson I."/>
            <person name="Bhattacharyya A."/>
            <person name="Lykidis A."/>
            <person name="Reznik G."/>
            <person name="Jablonski L."/>
            <person name="Larsen N."/>
            <person name="D'Souza M."/>
            <person name="Bernal A."/>
            <person name="Mazur M."/>
            <person name="Goltsman E."/>
            <person name="Selkov E."/>
            <person name="Elzer P.H."/>
            <person name="Hagius S."/>
            <person name="O'Callaghan D."/>
            <person name="Letesson J.J."/>
            <person name="Haselkorn R."/>
            <person name="Kyrpides N."/>
            <person name="Overbeek R."/>
        </authorList>
    </citation>
    <scope>NUCLEOTIDE SEQUENCE [LARGE SCALE GENOMIC DNA]</scope>
    <source>
        <strain evidence="6">ATCC 23456 / CCUG 17765 / NCTC 10094 / 16M</strain>
    </source>
</reference>
<feature type="domain" description="ABC transporter" evidence="4">
    <location>
        <begin position="20"/>
        <end position="90"/>
    </location>
</feature>
<dbReference type="PANTHER" id="PTHR43553">
    <property type="entry name" value="HEAVY METAL TRANSPORTER"/>
    <property type="match status" value="1"/>
</dbReference>
<evidence type="ECO:0000256" key="3">
    <source>
        <dbReference type="ARBA" id="ARBA00022840"/>
    </source>
</evidence>
<dbReference type="eggNOG" id="COG1122">
    <property type="taxonomic scope" value="Bacteria"/>
</dbReference>
<keyword evidence="3 5" id="KW-0067">ATP-binding</keyword>
<gene>
    <name evidence="5" type="ordered locus">BMEI0636</name>
</gene>
<dbReference type="InterPro" id="IPR050095">
    <property type="entry name" value="ECF_ABC_transporter_ATP-bd"/>
</dbReference>
<dbReference type="KEGG" id="bmel:DK63_790"/>
<dbReference type="Proteomes" id="UP000000419">
    <property type="component" value="Chromosome I"/>
</dbReference>
<evidence type="ECO:0000256" key="2">
    <source>
        <dbReference type="ARBA" id="ARBA00022741"/>
    </source>
</evidence>
<sequence>MKPLLSLDRVSVSRDGRNVLDKLSLSLAAGERLALIGDNGVGKTTLLRTIVGLEPASGEITAFGINCRNESDFRKIRAKAAYLFQDPDDQLFCPTVIDDVAFGPLNLGLS</sequence>
<dbReference type="GO" id="GO:0042626">
    <property type="term" value="F:ATPase-coupled transmembrane transporter activity"/>
    <property type="evidence" value="ECO:0007669"/>
    <property type="project" value="TreeGrafter"/>
</dbReference>
<dbReference type="GO" id="GO:0005524">
    <property type="term" value="F:ATP binding"/>
    <property type="evidence" value="ECO:0007669"/>
    <property type="project" value="UniProtKB-KW"/>
</dbReference>
<dbReference type="GO" id="GO:0016887">
    <property type="term" value="F:ATP hydrolysis activity"/>
    <property type="evidence" value="ECO:0007669"/>
    <property type="project" value="InterPro"/>
</dbReference>
<dbReference type="PATRIC" id="fig|224914.52.peg.827"/>